<dbReference type="Proteomes" id="UP000005824">
    <property type="component" value="Unassembled WGS sequence"/>
</dbReference>
<evidence type="ECO:0000256" key="4">
    <source>
        <dbReference type="ARBA" id="ARBA00022692"/>
    </source>
</evidence>
<dbReference type="InterPro" id="IPR008915">
    <property type="entry name" value="Peptidase_M50"/>
</dbReference>
<gene>
    <name evidence="9" type="ORF">CfE428DRAFT_0117</name>
</gene>
<comment type="cofactor">
    <cofactor evidence="1">
        <name>Zn(2+)</name>
        <dbReference type="ChEBI" id="CHEBI:29105"/>
    </cofactor>
</comment>
<protein>
    <recommendedName>
        <fullName evidence="8">Peptidase M50 domain-containing protein</fullName>
    </recommendedName>
</protein>
<feature type="domain" description="Peptidase M50" evidence="8">
    <location>
        <begin position="14"/>
        <end position="143"/>
    </location>
</feature>
<dbReference type="GO" id="GO:0006508">
    <property type="term" value="P:proteolysis"/>
    <property type="evidence" value="ECO:0007669"/>
    <property type="project" value="InterPro"/>
</dbReference>
<dbReference type="InterPro" id="IPR011990">
    <property type="entry name" value="TPR-like_helical_dom_sf"/>
</dbReference>
<keyword evidence="4 7" id="KW-0812">Transmembrane</keyword>
<dbReference type="RefSeq" id="WP_006977444.1">
    <property type="nucleotide sequence ID" value="NZ_ABVL01000001.1"/>
</dbReference>
<proteinExistence type="inferred from homology"/>
<reference evidence="9 10" key="1">
    <citation type="journal article" date="2011" name="J. Bacteriol.">
        <title>Genome sequence of Chthoniobacter flavus Ellin428, an aerobic heterotrophic soil bacterium.</title>
        <authorList>
            <person name="Kant R."/>
            <person name="van Passel M.W."/>
            <person name="Palva A."/>
            <person name="Lucas S."/>
            <person name="Lapidus A."/>
            <person name="Glavina Del Rio T."/>
            <person name="Dalin E."/>
            <person name="Tice H."/>
            <person name="Bruce D."/>
            <person name="Goodwin L."/>
            <person name="Pitluck S."/>
            <person name="Larimer F.W."/>
            <person name="Land M.L."/>
            <person name="Hauser L."/>
            <person name="Sangwan P."/>
            <person name="de Vos W.M."/>
            <person name="Janssen P.H."/>
            <person name="Smidt H."/>
        </authorList>
    </citation>
    <scope>NUCLEOTIDE SEQUENCE [LARGE SCALE GENOMIC DNA]</scope>
    <source>
        <strain evidence="9 10">Ellin428</strain>
    </source>
</reference>
<dbReference type="EMBL" id="ABVL01000001">
    <property type="protein sequence ID" value="EDY21992.1"/>
    <property type="molecule type" value="Genomic_DNA"/>
</dbReference>
<sequence>MDASVRLLLVLAAVVIGLYLGLFIHLCGHLLGAVLVGLKPLTFRLGGGKQTALLRCGDLHFQLRLFPVGGFVVAVTNTAAWFRLRVFTFIIAGPIASLASAWMLWWVVEQPQVFSTLPSWASDTLPFVLGTQAALFLGSIVPRRVWMYGTCFQSDGAELWMCLRMTRVQVAQRLISQLRNTAGIYFARGEEERALQLLEEAGKREGCEPSDPRRQWICWLLSAGKKAQADTAIKAFLDDACALGLSYSRGLDALASIPLYTGLSGFLEPALGYIDEAIRVDPEAITLKGTKGALLVEVGRCQEGMELLQEVMARTDEKEDLAIGSYYIALAIHKMGGLQKARLLLEEATRRYPRCQVRTHVTDLCRKSS</sequence>
<evidence type="ECO:0000256" key="3">
    <source>
        <dbReference type="ARBA" id="ARBA00007931"/>
    </source>
</evidence>
<feature type="transmembrane region" description="Helical" evidence="7">
    <location>
        <begin position="7"/>
        <end position="36"/>
    </location>
</feature>
<dbReference type="SUPFAM" id="SSF48452">
    <property type="entry name" value="TPR-like"/>
    <property type="match status" value="1"/>
</dbReference>
<dbReference type="InParanoid" id="B4CTV4"/>
<feature type="transmembrane region" description="Helical" evidence="7">
    <location>
        <begin position="89"/>
        <end position="108"/>
    </location>
</feature>
<dbReference type="AlphaFoldDB" id="B4CTV4"/>
<keyword evidence="6 7" id="KW-0472">Membrane</keyword>
<name>B4CTV4_9BACT</name>
<evidence type="ECO:0000256" key="7">
    <source>
        <dbReference type="SAM" id="Phobius"/>
    </source>
</evidence>
<evidence type="ECO:0000313" key="10">
    <source>
        <dbReference type="Proteomes" id="UP000005824"/>
    </source>
</evidence>
<keyword evidence="5 7" id="KW-1133">Transmembrane helix</keyword>
<organism evidence="9 10">
    <name type="scientific">Chthoniobacter flavus Ellin428</name>
    <dbReference type="NCBI Taxonomy" id="497964"/>
    <lineage>
        <taxon>Bacteria</taxon>
        <taxon>Pseudomonadati</taxon>
        <taxon>Verrucomicrobiota</taxon>
        <taxon>Spartobacteria</taxon>
        <taxon>Chthoniobacterales</taxon>
        <taxon>Chthoniobacteraceae</taxon>
        <taxon>Chthoniobacter</taxon>
    </lineage>
</organism>
<keyword evidence="10" id="KW-1185">Reference proteome</keyword>
<comment type="subcellular location">
    <subcellularLocation>
        <location evidence="2">Membrane</location>
        <topology evidence="2">Multi-pass membrane protein</topology>
    </subcellularLocation>
</comment>
<evidence type="ECO:0000313" key="9">
    <source>
        <dbReference type="EMBL" id="EDY21992.1"/>
    </source>
</evidence>
<evidence type="ECO:0000256" key="2">
    <source>
        <dbReference type="ARBA" id="ARBA00004141"/>
    </source>
</evidence>
<comment type="similarity">
    <text evidence="3">Belongs to the peptidase M50B family.</text>
</comment>
<dbReference type="Pfam" id="PF02163">
    <property type="entry name" value="Peptidase_M50"/>
    <property type="match status" value="1"/>
</dbReference>
<comment type="caution">
    <text evidence="9">The sequence shown here is derived from an EMBL/GenBank/DDBJ whole genome shotgun (WGS) entry which is preliminary data.</text>
</comment>
<evidence type="ECO:0000259" key="8">
    <source>
        <dbReference type="Pfam" id="PF02163"/>
    </source>
</evidence>
<dbReference type="STRING" id="497964.CfE428DRAFT_0117"/>
<evidence type="ECO:0000256" key="5">
    <source>
        <dbReference type="ARBA" id="ARBA00022989"/>
    </source>
</evidence>
<dbReference type="GO" id="GO:0016020">
    <property type="term" value="C:membrane"/>
    <property type="evidence" value="ECO:0007669"/>
    <property type="project" value="UniProtKB-SubCell"/>
</dbReference>
<evidence type="ECO:0000256" key="6">
    <source>
        <dbReference type="ARBA" id="ARBA00023136"/>
    </source>
</evidence>
<evidence type="ECO:0000256" key="1">
    <source>
        <dbReference type="ARBA" id="ARBA00001947"/>
    </source>
</evidence>
<dbReference type="eggNOG" id="COG1994">
    <property type="taxonomic scope" value="Bacteria"/>
</dbReference>
<accession>B4CTV4</accession>
<feature type="transmembrane region" description="Helical" evidence="7">
    <location>
        <begin position="63"/>
        <end position="82"/>
    </location>
</feature>
<dbReference type="Gene3D" id="1.25.40.10">
    <property type="entry name" value="Tetratricopeptide repeat domain"/>
    <property type="match status" value="1"/>
</dbReference>